<feature type="region of interest" description="Disordered" evidence="1">
    <location>
        <begin position="54"/>
        <end position="150"/>
    </location>
</feature>
<feature type="compositionally biased region" description="Basic and acidic residues" evidence="1">
    <location>
        <begin position="178"/>
        <end position="189"/>
    </location>
</feature>
<name>A0A067LX24_BOTB1</name>
<dbReference type="InterPro" id="IPR019021">
    <property type="entry name" value="Mms22"/>
</dbReference>
<feature type="compositionally biased region" description="Basic and acidic residues" evidence="1">
    <location>
        <begin position="681"/>
        <end position="690"/>
    </location>
</feature>
<protein>
    <submittedName>
        <fullName evidence="2">Uncharacterized protein</fullName>
    </submittedName>
</protein>
<dbReference type="GO" id="GO:0031297">
    <property type="term" value="P:replication fork processing"/>
    <property type="evidence" value="ECO:0007669"/>
    <property type="project" value="InterPro"/>
</dbReference>
<accession>A0A067LX24</accession>
<dbReference type="InParanoid" id="A0A067LX24"/>
<evidence type="ECO:0000313" key="3">
    <source>
        <dbReference type="Proteomes" id="UP000027195"/>
    </source>
</evidence>
<dbReference type="Pfam" id="PF09462">
    <property type="entry name" value="Mus7"/>
    <property type="match status" value="1"/>
</dbReference>
<feature type="region of interest" description="Disordered" evidence="1">
    <location>
        <begin position="178"/>
        <end position="755"/>
    </location>
</feature>
<dbReference type="OrthoDB" id="2386201at2759"/>
<dbReference type="STRING" id="930990.A0A067LX24"/>
<proteinExistence type="predicted"/>
<dbReference type="GO" id="GO:0005634">
    <property type="term" value="C:nucleus"/>
    <property type="evidence" value="ECO:0007669"/>
    <property type="project" value="InterPro"/>
</dbReference>
<dbReference type="PANTHER" id="PTHR28122:SF1">
    <property type="entry name" value="E3 UBIQUITIN-PROTEIN LIGASE SUBSTRATE RECEPTOR MMS22"/>
    <property type="match status" value="1"/>
</dbReference>
<organism evidence="2 3">
    <name type="scientific">Botryobasidium botryosum (strain FD-172 SS1)</name>
    <dbReference type="NCBI Taxonomy" id="930990"/>
    <lineage>
        <taxon>Eukaryota</taxon>
        <taxon>Fungi</taxon>
        <taxon>Dikarya</taxon>
        <taxon>Basidiomycota</taxon>
        <taxon>Agaricomycotina</taxon>
        <taxon>Agaricomycetes</taxon>
        <taxon>Cantharellales</taxon>
        <taxon>Botryobasidiaceae</taxon>
        <taxon>Botryobasidium</taxon>
    </lineage>
</organism>
<feature type="compositionally biased region" description="Low complexity" evidence="1">
    <location>
        <begin position="389"/>
        <end position="399"/>
    </location>
</feature>
<feature type="compositionally biased region" description="Acidic residues" evidence="1">
    <location>
        <begin position="531"/>
        <end position="550"/>
    </location>
</feature>
<dbReference type="PANTHER" id="PTHR28122">
    <property type="entry name" value="E3 UBIQUITIN-PROTEIN LIGASE SUBSTRATE RECEPTOR MMS22"/>
    <property type="match status" value="1"/>
</dbReference>
<feature type="compositionally biased region" description="Low complexity" evidence="1">
    <location>
        <begin position="345"/>
        <end position="358"/>
    </location>
</feature>
<dbReference type="EMBL" id="KL198121">
    <property type="protein sequence ID" value="KDQ06855.1"/>
    <property type="molecule type" value="Genomic_DNA"/>
</dbReference>
<dbReference type="GO" id="GO:0035361">
    <property type="term" value="C:Cul8-RING ubiquitin ligase complex"/>
    <property type="evidence" value="ECO:0007669"/>
    <property type="project" value="TreeGrafter"/>
</dbReference>
<feature type="compositionally biased region" description="Basic and acidic residues" evidence="1">
    <location>
        <begin position="551"/>
        <end position="573"/>
    </location>
</feature>
<dbReference type="HOGENOM" id="CLU_235583_0_0_1"/>
<evidence type="ECO:0000313" key="2">
    <source>
        <dbReference type="EMBL" id="KDQ06855.1"/>
    </source>
</evidence>
<feature type="compositionally biased region" description="Polar residues" evidence="1">
    <location>
        <begin position="56"/>
        <end position="67"/>
    </location>
</feature>
<feature type="compositionally biased region" description="Basic residues" evidence="1">
    <location>
        <begin position="663"/>
        <end position="680"/>
    </location>
</feature>
<reference evidence="3" key="1">
    <citation type="journal article" date="2014" name="Proc. Natl. Acad. Sci. U.S.A.">
        <title>Extensive sampling of basidiomycete genomes demonstrates inadequacy of the white-rot/brown-rot paradigm for wood decay fungi.</title>
        <authorList>
            <person name="Riley R."/>
            <person name="Salamov A.A."/>
            <person name="Brown D.W."/>
            <person name="Nagy L.G."/>
            <person name="Floudas D."/>
            <person name="Held B.W."/>
            <person name="Levasseur A."/>
            <person name="Lombard V."/>
            <person name="Morin E."/>
            <person name="Otillar R."/>
            <person name="Lindquist E.A."/>
            <person name="Sun H."/>
            <person name="LaButti K.M."/>
            <person name="Schmutz J."/>
            <person name="Jabbour D."/>
            <person name="Luo H."/>
            <person name="Baker S.E."/>
            <person name="Pisabarro A.G."/>
            <person name="Walton J.D."/>
            <person name="Blanchette R.A."/>
            <person name="Henrissat B."/>
            <person name="Martin F."/>
            <person name="Cullen D."/>
            <person name="Hibbett D.S."/>
            <person name="Grigoriev I.V."/>
        </authorList>
    </citation>
    <scope>NUCLEOTIDE SEQUENCE [LARGE SCALE GENOMIC DNA]</scope>
    <source>
        <strain evidence="3">FD-172 SS1</strain>
    </source>
</reference>
<sequence length="1704" mass="190182">MDISPPTTPPSSRTAIQPSSLAPATDVICRKFSPSTKPAATASPHCAELAPFFSPLRQSGMSSQTLDRPTRPRSLMASPTALEGISSPRPPSRQSDVSSDLTSLSSTPHTRRRASSLPLASPPGNTSLNEIDVPPMPQVVPARALRQRNKLQLQPYTLERLRYRALLAGNKEAVIRDDARRRSPAKDPSSDNDEWIAPDSTQNEESQSQSLDLPPSPPPPRARAKDADRQLPPSPSPPDQTLRSPSFNLDDLLRPFGGPISSSDEDEPPASVLPPQRELDHPKKDRRKRPFPLKLAGVKTYSSKSLRRSRSDHEASAWASRVRLNSPSSPIEEQDALPLRLVTNASSSPAPQSKASSSHGLHTQLSLQLDGIGDTFHSEGDPSIPMDISTPTSPALLLDPSPPAIPGPSRKGATSSSTDSGSDEGEDRLTREDRRKMKALRRVMPAFMAKKLMNEQAQRDAENRLAGAAASRSRIIPADSSSESESESAQAGSLQPGQAKVRIVHKSGPLVIRGDSESSGPDAPVIIIGSSEEEPTDTSDSDDQSPEVIEEEIHTWLDMDRRSEDERPRDGDLINRMLSRTRGMSPVRRRPKPRVAGSSNPTRPLPRRSISNNTKPRRQGHKQTKLDFPVISKGKSSTKATAHNRRAAPQAHNLEHSEYPPARKSHKHQSGRPTRAHQRQSRKETLRVDDENILLGALAPITPQQPRPVATSQSQAPTPKALLRRRTAATQRRVVSDSDPEEPAEPSSDPMQSSPFRHITLNFGVPFPTPGLSLQSSPYLQNTRLQQLLSVLTDPEPARPWIYNAFDLNFRVDMTWAEFGELFPTLCDRLYDWATSPADTPVTQNIDEVMSSACQLVFWLASKSADVDAVFLAASVREKTRTLALCVSDWSNQHASTDRRLGFRTLSLYWFAIELSFRLACAKWHRAPPDEPATFDCVELDAYVRGLMVKLLDIGLQDATQGIPSSGVPHPDPAPNERLTELWVRLIHLVLCYTGVQRGVTPSDEFWKRIDVAIDTQKDTPKSELEKSERMWRAVFSICAISYLSPLGMVSSQPRLGSYWTLLAKALGYVRLTADERLDASLPKSIILMRDRYIRLVLARCLVLATKWQWRFANAAPLFHILADIFRSRKYANLRGEGSNFPTFITDRQDSERLLRSYDPRDASFDIFLKFMMQAGEDHQQDTAEGQDSADRIRQLRKILSMMVPVSATPFSRDNPPLKGEISMLYNRLSSVIVALRLQPSSSSSRVHQARRYVEFSTADWNSRQACVRAMMYMALDHINLHLDLQDVISWLSMMTSTLMVELQTVDLGLKKGDDTRLQRQRGSLIVLIQLLLGSVRFILEAPKPDDDGVAAYPNPELLQASWLSEIFKSSLIDDPRTGDEIRRFIQTFLDARTKALPPPRRPLLALEDSQEDYGDIDFDLNDPGLIAALEGDAEGGGQPDPLRELDLKVAKIMDSVISPGIYRLLRQHFTMGVRRREGTQSLEHDDNWIVCWAGCGEVLVRNGLRDWSAYFQLGSESWGKISDPNGRRRVGLRFMSTVLHLDPMAYMAHKDRFIEMWFQAIVTPAFTIEHQYVSAVLSIDAFQHPLFHELPIVTQGDFNLSIAELRRQRPAILKCVFRNLADRIAEEPERDARFKVKNEAGRAALLEMLYAMKDHLQSMQQDDTGRPLYTQFCTEVVQCLQDHLLTADDRVKNAATAVSSLIA</sequence>
<gene>
    <name evidence="2" type="ORF">BOTBODRAFT_140680</name>
</gene>
<keyword evidence="3" id="KW-1185">Reference proteome</keyword>
<feature type="region of interest" description="Disordered" evidence="1">
    <location>
        <begin position="1"/>
        <end position="23"/>
    </location>
</feature>
<dbReference type="GO" id="GO:0000724">
    <property type="term" value="P:double-strand break repair via homologous recombination"/>
    <property type="evidence" value="ECO:0007669"/>
    <property type="project" value="TreeGrafter"/>
</dbReference>
<evidence type="ECO:0000256" key="1">
    <source>
        <dbReference type="SAM" id="MobiDB-lite"/>
    </source>
</evidence>
<dbReference type="Proteomes" id="UP000027195">
    <property type="component" value="Unassembled WGS sequence"/>
</dbReference>
<feature type="compositionally biased region" description="Low complexity" evidence="1">
    <location>
        <begin position="95"/>
        <end position="107"/>
    </location>
</feature>